<evidence type="ECO:0000256" key="1">
    <source>
        <dbReference type="ARBA" id="ARBA00004651"/>
    </source>
</evidence>
<evidence type="ECO:0000256" key="13">
    <source>
        <dbReference type="ARBA" id="ARBA00048483"/>
    </source>
</evidence>
<reference evidence="17 18" key="1">
    <citation type="journal article" date="2017" name="Mol. Ecol.">
        <title>Comparative and population genomic landscape of Phellinus noxius: A hypervariable fungus causing root rot in trees.</title>
        <authorList>
            <person name="Chung C.L."/>
            <person name="Lee T.J."/>
            <person name="Akiba M."/>
            <person name="Lee H.H."/>
            <person name="Kuo T.H."/>
            <person name="Liu D."/>
            <person name="Ke H.M."/>
            <person name="Yokoi T."/>
            <person name="Roa M.B."/>
            <person name="Lu M.J."/>
            <person name="Chang Y.Y."/>
            <person name="Ann P.J."/>
            <person name="Tsai J.N."/>
            <person name="Chen C.Y."/>
            <person name="Tzean S.S."/>
            <person name="Ota Y."/>
            <person name="Hattori T."/>
            <person name="Sahashi N."/>
            <person name="Liou R.F."/>
            <person name="Kikuchi T."/>
            <person name="Tsai I.J."/>
        </authorList>
    </citation>
    <scope>NUCLEOTIDE SEQUENCE [LARGE SCALE GENOMIC DNA]</scope>
    <source>
        <strain evidence="17 18">FFPRI411160</strain>
    </source>
</reference>
<keyword evidence="5" id="KW-1003">Cell membrane</keyword>
<sequence>MIMSLFSPNIYSRSPSRADITLKVYQQEKYVGQVWIFLASVIAALTLYNWTCRLRVYLTKPRPYNAEEKLDKDSEKASTDTSMSGATRKSTIHRLPVACASFLKVLLFRTTVPIGPSSVMTIAELTFITGYNAALLIWLWVDTRDMNTFFFEDRAAHIASSQVPLIVALAGKNNLISALTGVSHEKLNVLHRASGRTCLIFLWIHALIRAISGLSGNFSLEKGWMRWGVVGLAAFTLAAILSLRPLRNRFYEFFLVTHIILICLFIVGGLIHAGSKGFAAYFWPALIIWGLDRIIRVSYLIWKNRMWYWKTSDKDLAHVELLSNDMVRLTLRRKMHWEAGQHAYLILPSLSKLPSEAHPFTIASVPYRLDGSHDEKEKDVVFLIRAQGSFTSKLRDHALKEELPSTFPAFIDGPYGTPSNHKSYSTCLLFAGGSGISYTLPLLQDLVYHSKKGNSKCKRVLFIWVVRDASHLPWITKLLLESMVSASYDLSVEPQLFFTGKEFRSSNTTIINKDYTPNGDDVPPYPRSSESMEPTDNLGLTSIRTFSGRPDVEQLIEDVVSTSSGPVLVDVAGPSSLTSAVRSAVSFEGMRLKEIMKGYPAVTLHTESFGFVKT</sequence>
<dbReference type="InterPro" id="IPR017927">
    <property type="entry name" value="FAD-bd_FR_type"/>
</dbReference>
<dbReference type="Pfam" id="PF08030">
    <property type="entry name" value="NAD_binding_6"/>
    <property type="match status" value="1"/>
</dbReference>
<proteinExistence type="inferred from homology"/>
<comment type="similarity">
    <text evidence="2">Belongs to the ferric reductase (FRE) family.</text>
</comment>
<feature type="region of interest" description="Disordered" evidence="14">
    <location>
        <begin position="514"/>
        <end position="536"/>
    </location>
</feature>
<organism evidence="17 18">
    <name type="scientific">Pyrrhoderma noxium</name>
    <dbReference type="NCBI Taxonomy" id="2282107"/>
    <lineage>
        <taxon>Eukaryota</taxon>
        <taxon>Fungi</taxon>
        <taxon>Dikarya</taxon>
        <taxon>Basidiomycota</taxon>
        <taxon>Agaricomycotina</taxon>
        <taxon>Agaricomycetes</taxon>
        <taxon>Hymenochaetales</taxon>
        <taxon>Hymenochaetaceae</taxon>
        <taxon>Pyrrhoderma</taxon>
    </lineage>
</organism>
<evidence type="ECO:0000256" key="6">
    <source>
        <dbReference type="ARBA" id="ARBA00022692"/>
    </source>
</evidence>
<dbReference type="InParanoid" id="A0A286UNW0"/>
<dbReference type="SFLD" id="SFLDS00052">
    <property type="entry name" value="Ferric_Reductase_Domain"/>
    <property type="match status" value="1"/>
</dbReference>
<evidence type="ECO:0000256" key="4">
    <source>
        <dbReference type="ARBA" id="ARBA00022448"/>
    </source>
</evidence>
<feature type="transmembrane region" description="Helical" evidence="15">
    <location>
        <begin position="92"/>
        <end position="112"/>
    </location>
</feature>
<keyword evidence="6 15" id="KW-0812">Transmembrane</keyword>
<dbReference type="Pfam" id="PF01794">
    <property type="entry name" value="Ferric_reduct"/>
    <property type="match status" value="1"/>
</dbReference>
<evidence type="ECO:0000256" key="15">
    <source>
        <dbReference type="SAM" id="Phobius"/>
    </source>
</evidence>
<evidence type="ECO:0000256" key="2">
    <source>
        <dbReference type="ARBA" id="ARBA00006278"/>
    </source>
</evidence>
<evidence type="ECO:0000256" key="14">
    <source>
        <dbReference type="SAM" id="MobiDB-lite"/>
    </source>
</evidence>
<evidence type="ECO:0000256" key="10">
    <source>
        <dbReference type="ARBA" id="ARBA00023065"/>
    </source>
</evidence>
<dbReference type="PANTHER" id="PTHR32361">
    <property type="entry name" value="FERRIC/CUPRIC REDUCTASE TRANSMEMBRANE COMPONENT"/>
    <property type="match status" value="1"/>
</dbReference>
<evidence type="ECO:0000256" key="5">
    <source>
        <dbReference type="ARBA" id="ARBA00022475"/>
    </source>
</evidence>
<dbReference type="InterPro" id="IPR013130">
    <property type="entry name" value="Fe3_Rdtase_TM_dom"/>
</dbReference>
<evidence type="ECO:0000256" key="8">
    <source>
        <dbReference type="ARBA" id="ARBA00022989"/>
    </source>
</evidence>
<keyword evidence="18" id="KW-1185">Reference proteome</keyword>
<dbReference type="EC" id="1.16.1.9" evidence="3"/>
<comment type="caution">
    <text evidence="17">The sequence shown here is derived from an EMBL/GenBank/DDBJ whole genome shotgun (WGS) entry which is preliminary data.</text>
</comment>
<keyword evidence="4" id="KW-0813">Transport</keyword>
<feature type="transmembrane region" description="Helical" evidence="15">
    <location>
        <begin position="224"/>
        <end position="243"/>
    </location>
</feature>
<dbReference type="PROSITE" id="PS51384">
    <property type="entry name" value="FAD_FR"/>
    <property type="match status" value="1"/>
</dbReference>
<evidence type="ECO:0000256" key="7">
    <source>
        <dbReference type="ARBA" id="ARBA00022982"/>
    </source>
</evidence>
<dbReference type="Gene3D" id="2.40.30.10">
    <property type="entry name" value="Translation factors"/>
    <property type="match status" value="1"/>
</dbReference>
<dbReference type="SUPFAM" id="SSF52343">
    <property type="entry name" value="Ferredoxin reductase-like, C-terminal NADP-linked domain"/>
    <property type="match status" value="1"/>
</dbReference>
<dbReference type="GO" id="GO:0005886">
    <property type="term" value="C:plasma membrane"/>
    <property type="evidence" value="ECO:0007669"/>
    <property type="project" value="UniProtKB-SubCell"/>
</dbReference>
<dbReference type="PANTHER" id="PTHR32361:SF9">
    <property type="entry name" value="FERRIC REDUCTASE TRANSMEMBRANE COMPONENT 3-RELATED"/>
    <property type="match status" value="1"/>
</dbReference>
<dbReference type="InterPro" id="IPR039261">
    <property type="entry name" value="FNR_nucleotide-bd"/>
</dbReference>
<evidence type="ECO:0000259" key="16">
    <source>
        <dbReference type="PROSITE" id="PS51384"/>
    </source>
</evidence>
<dbReference type="OrthoDB" id="4494341at2759"/>
<keyword evidence="8 15" id="KW-1133">Transmembrane helix</keyword>
<gene>
    <name evidence="17" type="ORF">PNOK_0391300</name>
</gene>
<evidence type="ECO:0000256" key="11">
    <source>
        <dbReference type="ARBA" id="ARBA00023136"/>
    </source>
</evidence>
<feature type="domain" description="FAD-binding FR-type" evidence="16">
    <location>
        <begin position="309"/>
        <end position="421"/>
    </location>
</feature>
<keyword evidence="12" id="KW-0325">Glycoprotein</keyword>
<dbReference type="GO" id="GO:0006879">
    <property type="term" value="P:intracellular iron ion homeostasis"/>
    <property type="evidence" value="ECO:0007669"/>
    <property type="project" value="TreeGrafter"/>
</dbReference>
<evidence type="ECO:0000256" key="3">
    <source>
        <dbReference type="ARBA" id="ARBA00012668"/>
    </source>
</evidence>
<dbReference type="FunCoup" id="A0A286UNW0">
    <property type="interactions" value="178"/>
</dbReference>
<dbReference type="SUPFAM" id="SSF63380">
    <property type="entry name" value="Riboflavin synthase domain-like"/>
    <property type="match status" value="1"/>
</dbReference>
<dbReference type="AlphaFoldDB" id="A0A286UNW0"/>
<accession>A0A286UNW0</accession>
<dbReference type="Pfam" id="PF08022">
    <property type="entry name" value="FAD_binding_8"/>
    <property type="match status" value="1"/>
</dbReference>
<dbReference type="InterPro" id="IPR013121">
    <property type="entry name" value="Fe_red_NAD-bd_6"/>
</dbReference>
<keyword evidence="11 15" id="KW-0472">Membrane</keyword>
<protein>
    <recommendedName>
        <fullName evidence="3">ferric-chelate reductase (NADPH)</fullName>
        <ecNumber evidence="3">1.16.1.9</ecNumber>
    </recommendedName>
</protein>
<dbReference type="InterPro" id="IPR017938">
    <property type="entry name" value="Riboflavin_synthase-like_b-brl"/>
</dbReference>
<keyword evidence="7" id="KW-0249">Electron transport</keyword>
<dbReference type="Gene3D" id="3.40.50.80">
    <property type="entry name" value="Nucleotide-binding domain of ferredoxin-NADP reductase (FNR) module"/>
    <property type="match status" value="1"/>
</dbReference>
<dbReference type="STRING" id="2282107.A0A286UNW0"/>
<dbReference type="SFLD" id="SFLDG01168">
    <property type="entry name" value="Ferric_reductase_subgroup_(FRE"/>
    <property type="match status" value="1"/>
</dbReference>
<evidence type="ECO:0000313" key="18">
    <source>
        <dbReference type="Proteomes" id="UP000217199"/>
    </source>
</evidence>
<feature type="transmembrane region" description="Helical" evidence="15">
    <location>
        <begin position="193"/>
        <end position="212"/>
    </location>
</feature>
<comment type="catalytic activity">
    <reaction evidence="13">
        <text>2 a Fe(II)-siderophore + NADP(+) + H(+) = 2 a Fe(III)-siderophore + NADPH</text>
        <dbReference type="Rhea" id="RHEA:28795"/>
        <dbReference type="Rhea" id="RHEA-COMP:11342"/>
        <dbReference type="Rhea" id="RHEA-COMP:11344"/>
        <dbReference type="ChEBI" id="CHEBI:15378"/>
        <dbReference type="ChEBI" id="CHEBI:29033"/>
        <dbReference type="ChEBI" id="CHEBI:29034"/>
        <dbReference type="ChEBI" id="CHEBI:57783"/>
        <dbReference type="ChEBI" id="CHEBI:58349"/>
        <dbReference type="EC" id="1.16.1.9"/>
    </reaction>
</comment>
<feature type="transmembrane region" description="Helical" evidence="15">
    <location>
        <begin position="250"/>
        <end position="274"/>
    </location>
</feature>
<dbReference type="Proteomes" id="UP000217199">
    <property type="component" value="Unassembled WGS sequence"/>
</dbReference>
<keyword evidence="9" id="KW-0560">Oxidoreductase</keyword>
<evidence type="ECO:0000256" key="9">
    <source>
        <dbReference type="ARBA" id="ARBA00023002"/>
    </source>
</evidence>
<feature type="transmembrane region" description="Helical" evidence="15">
    <location>
        <begin position="280"/>
        <end position="302"/>
    </location>
</feature>
<dbReference type="EMBL" id="NBII01000003">
    <property type="protein sequence ID" value="PAV21286.1"/>
    <property type="molecule type" value="Genomic_DNA"/>
</dbReference>
<dbReference type="InterPro" id="IPR013112">
    <property type="entry name" value="FAD-bd_8"/>
</dbReference>
<feature type="transmembrane region" description="Helical" evidence="15">
    <location>
        <begin position="30"/>
        <end position="50"/>
    </location>
</feature>
<dbReference type="CDD" id="cd06186">
    <property type="entry name" value="NOX_Duox_like_FAD_NADP"/>
    <property type="match status" value="1"/>
</dbReference>
<feature type="transmembrane region" description="Helical" evidence="15">
    <location>
        <begin position="118"/>
        <end position="141"/>
    </location>
</feature>
<keyword evidence="10" id="KW-0406">Ion transport</keyword>
<dbReference type="InterPro" id="IPR051410">
    <property type="entry name" value="Ferric/Cupric_Reductase"/>
</dbReference>
<name>A0A286UNW0_9AGAM</name>
<dbReference type="GO" id="GO:0052851">
    <property type="term" value="F:ferric-chelate reductase (NADPH) activity"/>
    <property type="evidence" value="ECO:0007669"/>
    <property type="project" value="UniProtKB-EC"/>
</dbReference>
<evidence type="ECO:0000256" key="12">
    <source>
        <dbReference type="ARBA" id="ARBA00023180"/>
    </source>
</evidence>
<evidence type="ECO:0000313" key="17">
    <source>
        <dbReference type="EMBL" id="PAV21286.1"/>
    </source>
</evidence>
<comment type="subcellular location">
    <subcellularLocation>
        <location evidence="1">Cell membrane</location>
        <topology evidence="1">Multi-pass membrane protein</topology>
    </subcellularLocation>
</comment>
<dbReference type="GO" id="GO:0015677">
    <property type="term" value="P:copper ion import"/>
    <property type="evidence" value="ECO:0007669"/>
    <property type="project" value="TreeGrafter"/>
</dbReference>
<dbReference type="GO" id="GO:0006826">
    <property type="term" value="P:iron ion transport"/>
    <property type="evidence" value="ECO:0007669"/>
    <property type="project" value="TreeGrafter"/>
</dbReference>